<dbReference type="PROSITE" id="PS00329">
    <property type="entry name" value="HSP70_2"/>
    <property type="match status" value="1"/>
</dbReference>
<sequence length="605" mass="66770">MQIIEISDNLNADTTKNDQQLAVGIDFGTTHSLIAISQQKVPFVIVDQNNLELIPSIITFKNGNFIIGSSNQIENTIFSIKRLLGKSTQEIKQNPALFKLIKSLLDTENHVPKLNLDGQQMILPVIAAEIFKYLKTTAENALSIKITQAVVTVPAYFDDAAKGEVMLAAKIAGLNVIRLMSEPTAAAYAYGLNNKISGCYLIYDLGGGTFDVSILYMQTGILQVIATAGDNMLGGDDIDQLMVDYFISKYQLSYSSKLIIIARYIKELLSVHDQAIMEYGNVVIYMTRMEFEQLILPLLQKTILITQEALQLAGTPELNNIILVGGSTRIPLITSLLQQNFNTSILSEIDPDKAVVFGAALQAENLTIASKNSNSILIDVVPLSLGIELYGGIVEKIILRNSPIPLSITKEFTTYVDNQTAMQFHIVQGEREKADDCRSLARFELKGLPPAAAGLIKVEVIFSIDVDGILSVSALEKTTGISQIVELKPTYGLDDSEVNKILESAYINAISDHHAKLINETIIEAKSLIYHLEKAITETPELLSYDQMHQIQQAITALYTSLTSNNRELIISNINSLQQISELFITQRMNYALDKLIKGKHIDEI</sequence>
<dbReference type="NCBIfam" id="NF003520">
    <property type="entry name" value="PRK05183.1"/>
    <property type="match status" value="1"/>
</dbReference>
<dbReference type="PRINTS" id="PR00301">
    <property type="entry name" value="HEATSHOCK70"/>
</dbReference>
<dbReference type="NCBIfam" id="NF002399">
    <property type="entry name" value="PRK01433.1"/>
    <property type="match status" value="1"/>
</dbReference>
<dbReference type="PROSITE" id="PS01036">
    <property type="entry name" value="HSP70_3"/>
    <property type="match status" value="1"/>
</dbReference>
<dbReference type="Gene3D" id="3.90.640.10">
    <property type="entry name" value="Actin, Chain A, domain 4"/>
    <property type="match status" value="1"/>
</dbReference>
<dbReference type="SUPFAM" id="SSF100934">
    <property type="entry name" value="Heat shock protein 70kD (HSP70), C-terminal subdomain"/>
    <property type="match status" value="1"/>
</dbReference>
<dbReference type="SUPFAM" id="SSF53067">
    <property type="entry name" value="Actin-like ATPase domain"/>
    <property type="match status" value="2"/>
</dbReference>
<comment type="similarity">
    <text evidence="1 4">Belongs to the heat shock protein 70 family.</text>
</comment>
<dbReference type="EMBL" id="CP112932">
    <property type="protein sequence ID" value="WPY00432.1"/>
    <property type="molecule type" value="Genomic_DNA"/>
</dbReference>
<dbReference type="SUPFAM" id="SSF100920">
    <property type="entry name" value="Heat shock protein 70kD (HSP70), peptide-binding domain"/>
    <property type="match status" value="1"/>
</dbReference>
<organism evidence="5 6">
    <name type="scientific">Candidatus Trichorickettsia mobilis</name>
    <dbReference type="NCBI Taxonomy" id="1346319"/>
    <lineage>
        <taxon>Bacteria</taxon>
        <taxon>Pseudomonadati</taxon>
        <taxon>Pseudomonadota</taxon>
        <taxon>Alphaproteobacteria</taxon>
        <taxon>Rickettsiales</taxon>
        <taxon>Rickettsiaceae</taxon>
        <taxon>Rickettsieae</taxon>
        <taxon>Candidatus Trichorickettsia</taxon>
    </lineage>
</organism>
<evidence type="ECO:0000256" key="3">
    <source>
        <dbReference type="ARBA" id="ARBA00022840"/>
    </source>
</evidence>
<dbReference type="Proteomes" id="UP001326613">
    <property type="component" value="Chromosome"/>
</dbReference>
<reference evidence="5 6" key="1">
    <citation type="submission" date="2022-10" db="EMBL/GenBank/DDBJ databases">
        <title>Host association and intracellularity evolved multiple times independently in the Rickettsiales.</title>
        <authorList>
            <person name="Castelli M."/>
            <person name="Nardi T."/>
            <person name="Gammuto L."/>
            <person name="Bellinzona G."/>
            <person name="Sabaneyeva E."/>
            <person name="Potekhin A."/>
            <person name="Serra V."/>
            <person name="Petroni G."/>
            <person name="Sassera D."/>
        </authorList>
    </citation>
    <scope>NUCLEOTIDE SEQUENCE [LARGE SCALE GENOMIC DNA]</scope>
    <source>
        <strain evidence="5 6">Kr 154-4</strain>
    </source>
</reference>
<dbReference type="RefSeq" id="WP_323738500.1">
    <property type="nucleotide sequence ID" value="NZ_CP112932.1"/>
</dbReference>
<dbReference type="Gene3D" id="2.60.34.10">
    <property type="entry name" value="Substrate Binding Domain Of DNAk, Chain A, domain 1"/>
    <property type="match status" value="1"/>
</dbReference>
<evidence type="ECO:0000256" key="1">
    <source>
        <dbReference type="ARBA" id="ARBA00007381"/>
    </source>
</evidence>
<evidence type="ECO:0000256" key="4">
    <source>
        <dbReference type="RuleBase" id="RU003322"/>
    </source>
</evidence>
<dbReference type="InterPro" id="IPR029047">
    <property type="entry name" value="HSP70_peptide-bd_sf"/>
</dbReference>
<gene>
    <name evidence="5" type="ORF">Trichorick_00306</name>
</gene>
<dbReference type="PANTHER" id="PTHR19375">
    <property type="entry name" value="HEAT SHOCK PROTEIN 70KDA"/>
    <property type="match status" value="1"/>
</dbReference>
<dbReference type="Gene3D" id="3.30.420.40">
    <property type="match status" value="2"/>
</dbReference>
<dbReference type="InterPro" id="IPR018181">
    <property type="entry name" value="Heat_shock_70_CS"/>
</dbReference>
<proteinExistence type="inferred from homology"/>
<keyword evidence="3 4" id="KW-0067">ATP-binding</keyword>
<protein>
    <submittedName>
        <fullName evidence="5">Chaperone protein HscA</fullName>
    </submittedName>
</protein>
<dbReference type="Gene3D" id="1.20.1270.10">
    <property type="match status" value="1"/>
</dbReference>
<name>A0ABZ0UTL9_9RICK</name>
<evidence type="ECO:0000313" key="6">
    <source>
        <dbReference type="Proteomes" id="UP001326613"/>
    </source>
</evidence>
<keyword evidence="6" id="KW-1185">Reference proteome</keyword>
<keyword evidence="2 4" id="KW-0547">Nucleotide-binding</keyword>
<accession>A0ABZ0UTL9</accession>
<dbReference type="InterPro" id="IPR013126">
    <property type="entry name" value="Hsp_70_fam"/>
</dbReference>
<dbReference type="Pfam" id="PF00012">
    <property type="entry name" value="HSP70"/>
    <property type="match status" value="1"/>
</dbReference>
<dbReference type="InterPro" id="IPR043129">
    <property type="entry name" value="ATPase_NBD"/>
</dbReference>
<evidence type="ECO:0000313" key="5">
    <source>
        <dbReference type="EMBL" id="WPY00432.1"/>
    </source>
</evidence>
<dbReference type="InterPro" id="IPR029048">
    <property type="entry name" value="HSP70_C_sf"/>
</dbReference>
<evidence type="ECO:0000256" key="2">
    <source>
        <dbReference type="ARBA" id="ARBA00022741"/>
    </source>
</evidence>